<dbReference type="PANTHER" id="PTHR31528">
    <property type="entry name" value="4-AMINO-5-HYDROXYMETHYL-2-METHYLPYRIMIDINE PHOSPHATE SYNTHASE THI11-RELATED"/>
    <property type="match status" value="1"/>
</dbReference>
<evidence type="ECO:0008006" key="4">
    <source>
        <dbReference type="Google" id="ProtNLM"/>
    </source>
</evidence>
<protein>
    <recommendedName>
        <fullName evidence="4">ABC-type nitrate/sulfonate/bicarbonate transport system substrate-binding protein</fullName>
    </recommendedName>
</protein>
<reference evidence="2 3" key="1">
    <citation type="submission" date="2018-11" db="EMBL/GenBank/DDBJ databases">
        <title>Sequencing the genomes of 1000 actinobacteria strains.</title>
        <authorList>
            <person name="Klenk H.-P."/>
        </authorList>
    </citation>
    <scope>NUCLEOTIDE SEQUENCE [LARGE SCALE GENOMIC DNA]</scope>
    <source>
        <strain evidence="2 3">DSM 44254</strain>
    </source>
</reference>
<sequence>MKRTKLLVVPTLLALAATAACGGDDGSDAGAGTGTGALVDAGCPATIAIQTSWYPEAEYGGMYNLIGPDGAFDSSAGVYSGDLGGVRVEVRAGGPLTGNQQVTTQLYTADDADTMNIGLLASDEAIQNSAKQPTKAVMNYFDKDPQVLVFDPATYDFKSIADIGESNAKVLFFEGSTYMDYLVGSGQIKEEQLDGSYGGGPDTFIADAGKDVQSGLITSEPYKFENEYAQWKKPIGSLLVYDSGYHNYASMLSMLPDQITKYASCLKAFVPMAQQATADYLAEPTAITARITEMNEELNSPGKTSTGLNADAIKVIKERELIADDAEGTLGNFDEARMQKMIDILRPIFANQNKQVKDGLAPADLFTNEFVDPSIGLTD</sequence>
<name>A0A3N1CZD1_9ACTN</name>
<dbReference type="RefSeq" id="WP_170201485.1">
    <property type="nucleotide sequence ID" value="NZ_RJKE01000001.1"/>
</dbReference>
<dbReference type="PANTHER" id="PTHR31528:SF1">
    <property type="entry name" value="4-AMINO-5-HYDROXYMETHYL-2-METHYLPYRIMIDINE PHOSPHATE SYNTHASE THI11-RELATED"/>
    <property type="match status" value="1"/>
</dbReference>
<dbReference type="AlphaFoldDB" id="A0A3N1CZD1"/>
<dbReference type="PROSITE" id="PS51257">
    <property type="entry name" value="PROKAR_LIPOPROTEIN"/>
    <property type="match status" value="1"/>
</dbReference>
<evidence type="ECO:0000313" key="2">
    <source>
        <dbReference type="EMBL" id="ROO86653.1"/>
    </source>
</evidence>
<keyword evidence="1" id="KW-0732">Signal</keyword>
<proteinExistence type="predicted"/>
<dbReference type="EMBL" id="RJKE01000001">
    <property type="protein sequence ID" value="ROO86653.1"/>
    <property type="molecule type" value="Genomic_DNA"/>
</dbReference>
<organism evidence="2 3">
    <name type="scientific">Actinocorallia herbida</name>
    <dbReference type="NCBI Taxonomy" id="58109"/>
    <lineage>
        <taxon>Bacteria</taxon>
        <taxon>Bacillati</taxon>
        <taxon>Actinomycetota</taxon>
        <taxon>Actinomycetes</taxon>
        <taxon>Streptosporangiales</taxon>
        <taxon>Thermomonosporaceae</taxon>
        <taxon>Actinocorallia</taxon>
    </lineage>
</organism>
<gene>
    <name evidence="2" type="ORF">EDD29_4230</name>
</gene>
<keyword evidence="3" id="KW-1185">Reference proteome</keyword>
<dbReference type="GO" id="GO:0009228">
    <property type="term" value="P:thiamine biosynthetic process"/>
    <property type="evidence" value="ECO:0007669"/>
    <property type="project" value="InterPro"/>
</dbReference>
<feature type="chain" id="PRO_5039486752" description="ABC-type nitrate/sulfonate/bicarbonate transport system substrate-binding protein" evidence="1">
    <location>
        <begin position="23"/>
        <end position="379"/>
    </location>
</feature>
<comment type="caution">
    <text evidence="2">The sequence shown here is derived from an EMBL/GenBank/DDBJ whole genome shotgun (WGS) entry which is preliminary data.</text>
</comment>
<evidence type="ECO:0000256" key="1">
    <source>
        <dbReference type="SAM" id="SignalP"/>
    </source>
</evidence>
<accession>A0A3N1CZD1</accession>
<dbReference type="Proteomes" id="UP000272400">
    <property type="component" value="Unassembled WGS sequence"/>
</dbReference>
<feature type="signal peptide" evidence="1">
    <location>
        <begin position="1"/>
        <end position="22"/>
    </location>
</feature>
<evidence type="ECO:0000313" key="3">
    <source>
        <dbReference type="Proteomes" id="UP000272400"/>
    </source>
</evidence>
<dbReference type="Gene3D" id="3.40.190.10">
    <property type="entry name" value="Periplasmic binding protein-like II"/>
    <property type="match status" value="1"/>
</dbReference>
<dbReference type="InterPro" id="IPR027939">
    <property type="entry name" value="NMT1/THI5"/>
</dbReference>